<evidence type="ECO:0000313" key="2">
    <source>
        <dbReference type="Proteomes" id="UP000557872"/>
    </source>
</evidence>
<proteinExistence type="predicted"/>
<evidence type="ECO:0008006" key="3">
    <source>
        <dbReference type="Google" id="ProtNLM"/>
    </source>
</evidence>
<dbReference type="Gene3D" id="2.60.40.1190">
    <property type="match status" value="1"/>
</dbReference>
<protein>
    <recommendedName>
        <fullName evidence="3">DOMON-like domain-containing protein</fullName>
    </recommendedName>
</protein>
<gene>
    <name evidence="1" type="ORF">HW115_05820</name>
</gene>
<comment type="caution">
    <text evidence="1">The sequence shown here is derived from an EMBL/GenBank/DDBJ whole genome shotgun (WGS) entry which is preliminary data.</text>
</comment>
<reference evidence="1 2" key="1">
    <citation type="submission" date="2020-07" db="EMBL/GenBank/DDBJ databases">
        <title>Roseicoccus Jingziensis gen. nov., sp. nov., isolated from coastal seawater.</title>
        <authorList>
            <person name="Feng X."/>
        </authorList>
    </citation>
    <scope>NUCLEOTIDE SEQUENCE [LARGE SCALE GENOMIC DNA]</scope>
    <source>
        <strain evidence="1 2">N1E253</strain>
    </source>
</reference>
<dbReference type="SUPFAM" id="SSF49344">
    <property type="entry name" value="CBD9-like"/>
    <property type="match status" value="1"/>
</dbReference>
<name>A0A851GBJ7_9BACT</name>
<dbReference type="Proteomes" id="UP000557872">
    <property type="component" value="Unassembled WGS sequence"/>
</dbReference>
<sequence>MLIEHKHTALQWGALDLALFGIDRDWEGAPLDVPAAFGLATDTENFWFVASRRSPAHIHPDARPGQFTPELWKYDVAEFFLSHPASGRYLEFNLAPNGAWWSAEFTAPRVRAQEEDLPVPGVKTYADLSPDGSWLTAACIPLEILKARFDFGSETKINVTFIVESPQQRFLTASPAPAGIEPDFHHPDLLQPVQIHDGGLTFHNETPSV</sequence>
<evidence type="ECO:0000313" key="1">
    <source>
        <dbReference type="EMBL" id="NWK55118.1"/>
    </source>
</evidence>
<dbReference type="EMBL" id="JACBAZ010000002">
    <property type="protein sequence ID" value="NWK55118.1"/>
    <property type="molecule type" value="Genomic_DNA"/>
</dbReference>
<keyword evidence="2" id="KW-1185">Reference proteome</keyword>
<dbReference type="RefSeq" id="WP_178931657.1">
    <property type="nucleotide sequence ID" value="NZ_JACBAZ010000002.1"/>
</dbReference>
<organism evidence="1 2">
    <name type="scientific">Oceaniferula marina</name>
    <dbReference type="NCBI Taxonomy" id="2748318"/>
    <lineage>
        <taxon>Bacteria</taxon>
        <taxon>Pseudomonadati</taxon>
        <taxon>Verrucomicrobiota</taxon>
        <taxon>Verrucomicrobiia</taxon>
        <taxon>Verrucomicrobiales</taxon>
        <taxon>Verrucomicrobiaceae</taxon>
        <taxon>Oceaniferula</taxon>
    </lineage>
</organism>
<dbReference type="AlphaFoldDB" id="A0A851GBJ7"/>
<accession>A0A851GBJ7</accession>